<proteinExistence type="predicted"/>
<name>A0A8S9MV67_BRACR</name>
<dbReference type="AlphaFoldDB" id="A0A8S9MV67"/>
<protein>
    <submittedName>
        <fullName evidence="1">Uncharacterized protein</fullName>
    </submittedName>
</protein>
<evidence type="ECO:0000313" key="2">
    <source>
        <dbReference type="Proteomes" id="UP000712600"/>
    </source>
</evidence>
<gene>
    <name evidence="1" type="ORF">F2Q69_00056996</name>
</gene>
<dbReference type="Proteomes" id="UP000712600">
    <property type="component" value="Unassembled WGS sequence"/>
</dbReference>
<accession>A0A8S9MV67</accession>
<sequence length="57" mass="5930">MVCASVSAGVVLCNSMTNSSSVTDAVHVRSQPTVVVKSENPNPPLPVLLLKSFMSSL</sequence>
<comment type="caution">
    <text evidence="1">The sequence shown here is derived from an EMBL/GenBank/DDBJ whole genome shotgun (WGS) entry which is preliminary data.</text>
</comment>
<reference evidence="1" key="1">
    <citation type="submission" date="2019-12" db="EMBL/GenBank/DDBJ databases">
        <title>Genome sequencing and annotation of Brassica cretica.</title>
        <authorList>
            <person name="Studholme D.J."/>
            <person name="Sarris P."/>
        </authorList>
    </citation>
    <scope>NUCLEOTIDE SEQUENCE</scope>
    <source>
        <strain evidence="1">PFS-109/04</strain>
        <tissue evidence="1">Leaf</tissue>
    </source>
</reference>
<organism evidence="1 2">
    <name type="scientific">Brassica cretica</name>
    <name type="common">Mustard</name>
    <dbReference type="NCBI Taxonomy" id="69181"/>
    <lineage>
        <taxon>Eukaryota</taxon>
        <taxon>Viridiplantae</taxon>
        <taxon>Streptophyta</taxon>
        <taxon>Embryophyta</taxon>
        <taxon>Tracheophyta</taxon>
        <taxon>Spermatophyta</taxon>
        <taxon>Magnoliopsida</taxon>
        <taxon>eudicotyledons</taxon>
        <taxon>Gunneridae</taxon>
        <taxon>Pentapetalae</taxon>
        <taxon>rosids</taxon>
        <taxon>malvids</taxon>
        <taxon>Brassicales</taxon>
        <taxon>Brassicaceae</taxon>
        <taxon>Brassiceae</taxon>
        <taxon>Brassica</taxon>
    </lineage>
</organism>
<dbReference type="EMBL" id="QGKX02002183">
    <property type="protein sequence ID" value="KAF3485359.1"/>
    <property type="molecule type" value="Genomic_DNA"/>
</dbReference>
<evidence type="ECO:0000313" key="1">
    <source>
        <dbReference type="EMBL" id="KAF3485359.1"/>
    </source>
</evidence>